<keyword evidence="6" id="KW-1185">Reference proteome</keyword>
<dbReference type="InterPro" id="IPR002828">
    <property type="entry name" value="SurE-like_Pase/nucleotidase"/>
</dbReference>
<dbReference type="EC" id="3.1.3.-" evidence="5"/>
<dbReference type="Gene3D" id="3.40.1210.10">
    <property type="entry name" value="Survival protein SurE-like phosphatase/nucleotidase"/>
    <property type="match status" value="1"/>
</dbReference>
<dbReference type="PANTHER" id="PTHR30457:SF0">
    <property type="entry name" value="PHOSPHATASE, PUTATIVE (AFU_ORTHOLOGUE AFUA_4G01070)-RELATED"/>
    <property type="match status" value="1"/>
</dbReference>
<comment type="similarity">
    <text evidence="1">Belongs to the SurE nucleotidase family.</text>
</comment>
<dbReference type="EMBL" id="AP012489">
    <property type="protein sequence ID" value="BAN90034.1"/>
    <property type="molecule type" value="Genomic_DNA"/>
</dbReference>
<evidence type="ECO:0000259" key="4">
    <source>
        <dbReference type="Pfam" id="PF01975"/>
    </source>
</evidence>
<dbReference type="SUPFAM" id="SSF64167">
    <property type="entry name" value="SurE-like"/>
    <property type="match status" value="1"/>
</dbReference>
<evidence type="ECO:0000256" key="2">
    <source>
        <dbReference type="ARBA" id="ARBA00022723"/>
    </source>
</evidence>
<dbReference type="InterPro" id="IPR036523">
    <property type="entry name" value="SurE-like_sf"/>
</dbReference>
<dbReference type="PANTHER" id="PTHR30457">
    <property type="entry name" value="5'-NUCLEOTIDASE SURE"/>
    <property type="match status" value="1"/>
</dbReference>
<evidence type="ECO:0000313" key="6">
    <source>
        <dbReference type="Proteomes" id="UP000016887"/>
    </source>
</evidence>
<dbReference type="GO" id="GO:0046872">
    <property type="term" value="F:metal ion binding"/>
    <property type="evidence" value="ECO:0007669"/>
    <property type="project" value="UniProtKB-KW"/>
</dbReference>
<evidence type="ECO:0000313" key="5">
    <source>
        <dbReference type="EMBL" id="BAN90034.1"/>
    </source>
</evidence>
<dbReference type="GO" id="GO:0008252">
    <property type="term" value="F:nucleotidase activity"/>
    <property type="evidence" value="ECO:0007669"/>
    <property type="project" value="InterPro"/>
</dbReference>
<evidence type="ECO:0000256" key="1">
    <source>
        <dbReference type="ARBA" id="ARBA00011062"/>
    </source>
</evidence>
<dbReference type="InterPro" id="IPR030048">
    <property type="entry name" value="SurE"/>
</dbReference>
<protein>
    <submittedName>
        <fullName evidence="5">5'(3')-nucleotidase SurE</fullName>
        <ecNumber evidence="5">3.1.3.-</ecNumber>
    </submittedName>
</protein>
<organism evidence="5 6">
    <name type="scientific">Aeropyrum camini SY1 = JCM 12091</name>
    <dbReference type="NCBI Taxonomy" id="1198449"/>
    <lineage>
        <taxon>Archaea</taxon>
        <taxon>Thermoproteota</taxon>
        <taxon>Thermoprotei</taxon>
        <taxon>Desulfurococcales</taxon>
        <taxon>Desulfurococcaceae</taxon>
        <taxon>Aeropyrum</taxon>
    </lineage>
</organism>
<evidence type="ECO:0000256" key="3">
    <source>
        <dbReference type="ARBA" id="ARBA00022801"/>
    </source>
</evidence>
<dbReference type="eggNOG" id="arCOG02303">
    <property type="taxonomic scope" value="Archaea"/>
</dbReference>
<feature type="domain" description="Survival protein SurE-like phosphatase/nucleotidase" evidence="4">
    <location>
        <begin position="9"/>
        <end position="177"/>
    </location>
</feature>
<gene>
    <name evidence="5" type="primary">surE</name>
    <name evidence="5" type="ORF">ACAM_0565</name>
</gene>
<dbReference type="STRING" id="1198449.ACAM_0565"/>
<keyword evidence="3 5" id="KW-0378">Hydrolase</keyword>
<dbReference type="Proteomes" id="UP000016887">
    <property type="component" value="Chromosome"/>
</dbReference>
<sequence>MALPMARAIVTNDDGVHSRSLRALAQSLASLGWEVVVAAPLGNWSGYSKSIGRFRGSKVYRFESGGLKYLTGDMPPAALVGVAIDIAGFEPDIVVSGINYGPNLGVYDFFSSGTIGGALEAALKGFNSVSLSSACRDGDSSCIMEAVAVSLPVVEAAGEILNYSGASLMVLNIPRSPRGFRLARPCGRIPRFSGGIGDEGSLHVEKFDHSRLFSGESSPCDGRLFSMGYIPVSLYRINSGWVQPLEDSGDGVAKLVEDLLNSKVSPPAGQQF</sequence>
<dbReference type="Pfam" id="PF01975">
    <property type="entry name" value="SurE"/>
    <property type="match status" value="1"/>
</dbReference>
<reference evidence="5 6" key="1">
    <citation type="journal article" date="2013" name="Appl. Environ. Microbiol.">
        <title>Variation of the Virus-Related Elements within Syntenic Genomes of the Hyperthermophilic Archaeon Aeropyrum.</title>
        <authorList>
            <person name="Daifuku T."/>
            <person name="Yoshida T."/>
            <person name="Kitamura T."/>
            <person name="Kawaichi S."/>
            <person name="Inoue T."/>
            <person name="Nomura K."/>
            <person name="Yoshida Y."/>
            <person name="Kuno S."/>
            <person name="Sako Y."/>
        </authorList>
    </citation>
    <scope>NUCLEOTIDE SEQUENCE [LARGE SCALE GENOMIC DNA]</scope>
    <source>
        <strain evidence="5 6">SY1</strain>
    </source>
</reference>
<keyword evidence="2" id="KW-0479">Metal-binding</keyword>
<dbReference type="PATRIC" id="fig|1198449.6.peg.572"/>
<dbReference type="KEGG" id="acj:ACAM_0565"/>
<proteinExistence type="inferred from homology"/>
<name>U3TFC1_9CREN</name>
<accession>U3TFC1</accession>
<dbReference type="AlphaFoldDB" id="U3TFC1"/>